<dbReference type="Pfam" id="PF05192">
    <property type="entry name" value="MutS_III"/>
    <property type="match status" value="1"/>
</dbReference>
<dbReference type="FunFam" id="3.40.50.300:FF:000870">
    <property type="entry name" value="MutS protein homolog 4"/>
    <property type="match status" value="1"/>
</dbReference>
<evidence type="ECO:0000256" key="3">
    <source>
        <dbReference type="ARBA" id="ARBA00022741"/>
    </source>
</evidence>
<dbReference type="InterPro" id="IPR045076">
    <property type="entry name" value="MutS"/>
</dbReference>
<dbReference type="GO" id="GO:0006298">
    <property type="term" value="P:mismatch repair"/>
    <property type="evidence" value="ECO:0007669"/>
    <property type="project" value="InterPro"/>
</dbReference>
<evidence type="ECO:0000256" key="5">
    <source>
        <dbReference type="ARBA" id="ARBA00023125"/>
    </source>
</evidence>
<feature type="compositionally biased region" description="Polar residues" evidence="8">
    <location>
        <begin position="37"/>
        <end position="75"/>
    </location>
</feature>
<evidence type="ECO:0000259" key="9">
    <source>
        <dbReference type="PROSITE" id="PS00486"/>
    </source>
</evidence>
<dbReference type="Gene3D" id="1.10.1420.10">
    <property type="match status" value="2"/>
</dbReference>
<feature type="compositionally biased region" description="Polar residues" evidence="8">
    <location>
        <begin position="1"/>
        <end position="18"/>
    </location>
</feature>
<evidence type="ECO:0000256" key="2">
    <source>
        <dbReference type="ARBA" id="ARBA00022151"/>
    </source>
</evidence>
<dbReference type="InterPro" id="IPR036678">
    <property type="entry name" value="MutS_con_dom_sf"/>
</dbReference>
<keyword evidence="4" id="KW-0067">ATP-binding</keyword>
<dbReference type="SUPFAM" id="SSF52540">
    <property type="entry name" value="P-loop containing nucleoside triphosphate hydrolases"/>
    <property type="match status" value="1"/>
</dbReference>
<dbReference type="GO" id="GO:0005634">
    <property type="term" value="C:nucleus"/>
    <property type="evidence" value="ECO:0007669"/>
    <property type="project" value="TreeGrafter"/>
</dbReference>
<evidence type="ECO:0000256" key="7">
    <source>
        <dbReference type="ARBA" id="ARBA00073774"/>
    </source>
</evidence>
<dbReference type="Gene3D" id="3.30.420.110">
    <property type="entry name" value="MutS, connector domain"/>
    <property type="match status" value="1"/>
</dbReference>
<dbReference type="Pfam" id="PF00488">
    <property type="entry name" value="MutS_V"/>
    <property type="match status" value="1"/>
</dbReference>
<feature type="region of interest" description="Disordered" evidence="8">
    <location>
        <begin position="1"/>
        <end position="106"/>
    </location>
</feature>
<dbReference type="InterPro" id="IPR007860">
    <property type="entry name" value="DNA_mmatch_repair_MutS_con_dom"/>
</dbReference>
<dbReference type="FunFam" id="3.30.420.110:FF:000003">
    <property type="entry name" value="mutS protein homolog 4"/>
    <property type="match status" value="1"/>
</dbReference>
<dbReference type="InterPro" id="IPR007696">
    <property type="entry name" value="DNA_mismatch_repair_MutS_core"/>
</dbReference>
<dbReference type="InterPro" id="IPR027417">
    <property type="entry name" value="P-loop_NTPase"/>
</dbReference>
<dbReference type="InterPro" id="IPR036187">
    <property type="entry name" value="DNA_mismatch_repair_MutS_sf"/>
</dbReference>
<organism evidence="10 11">
    <name type="scientific">Linnemannia gamsii</name>
    <dbReference type="NCBI Taxonomy" id="64522"/>
    <lineage>
        <taxon>Eukaryota</taxon>
        <taxon>Fungi</taxon>
        <taxon>Fungi incertae sedis</taxon>
        <taxon>Mucoromycota</taxon>
        <taxon>Mortierellomycotina</taxon>
        <taxon>Mortierellomycetes</taxon>
        <taxon>Mortierellales</taxon>
        <taxon>Mortierellaceae</taxon>
        <taxon>Linnemannia</taxon>
    </lineage>
</organism>
<evidence type="ECO:0000313" key="10">
    <source>
        <dbReference type="EMBL" id="KAG0295802.1"/>
    </source>
</evidence>
<dbReference type="SMART" id="SM00534">
    <property type="entry name" value="MUTSac"/>
    <property type="match status" value="1"/>
</dbReference>
<keyword evidence="3" id="KW-0547">Nucleotide-binding</keyword>
<dbReference type="InterPro" id="IPR011184">
    <property type="entry name" value="DNA_mismatch_repair_Msh2"/>
</dbReference>
<dbReference type="GO" id="GO:0005524">
    <property type="term" value="F:ATP binding"/>
    <property type="evidence" value="ECO:0007669"/>
    <property type="project" value="UniProtKB-KW"/>
</dbReference>
<feature type="compositionally biased region" description="Basic and acidic residues" evidence="8">
    <location>
        <begin position="883"/>
        <end position="899"/>
    </location>
</feature>
<name>A0A9P6QU02_9FUNG</name>
<dbReference type="EMBL" id="JAAAIN010002201">
    <property type="protein sequence ID" value="KAG0295802.1"/>
    <property type="molecule type" value="Genomic_DNA"/>
</dbReference>
<dbReference type="SUPFAM" id="SSF53150">
    <property type="entry name" value="DNA repair protein MutS, domain II"/>
    <property type="match status" value="1"/>
</dbReference>
<feature type="compositionally biased region" description="Low complexity" evidence="8">
    <location>
        <begin position="19"/>
        <end position="32"/>
    </location>
</feature>
<keyword evidence="6" id="KW-0469">Meiosis</keyword>
<dbReference type="Proteomes" id="UP000823405">
    <property type="component" value="Unassembled WGS sequence"/>
</dbReference>
<comment type="similarity">
    <text evidence="1">Belongs to the DNA mismatch repair MutS family.</text>
</comment>
<dbReference type="Pfam" id="PF05190">
    <property type="entry name" value="MutS_IV"/>
    <property type="match status" value="1"/>
</dbReference>
<dbReference type="AlphaFoldDB" id="A0A9P6QU02"/>
<dbReference type="InterPro" id="IPR007861">
    <property type="entry name" value="DNA_mismatch_repair_MutS_clamp"/>
</dbReference>
<dbReference type="OrthoDB" id="276261at2759"/>
<evidence type="ECO:0000256" key="8">
    <source>
        <dbReference type="SAM" id="MobiDB-lite"/>
    </source>
</evidence>
<evidence type="ECO:0000256" key="1">
    <source>
        <dbReference type="ARBA" id="ARBA00006271"/>
    </source>
</evidence>
<evidence type="ECO:0000256" key="4">
    <source>
        <dbReference type="ARBA" id="ARBA00022840"/>
    </source>
</evidence>
<feature type="domain" description="DNA mismatch repair proteins mutS family" evidence="9">
    <location>
        <begin position="704"/>
        <end position="720"/>
    </location>
</feature>
<feature type="region of interest" description="Disordered" evidence="8">
    <location>
        <begin position="883"/>
        <end position="906"/>
    </location>
</feature>
<accession>A0A9P6QU02</accession>
<dbReference type="GO" id="GO:0007131">
    <property type="term" value="P:reciprocal meiotic recombination"/>
    <property type="evidence" value="ECO:0007669"/>
    <property type="project" value="TreeGrafter"/>
</dbReference>
<keyword evidence="11" id="KW-1185">Reference proteome</keyword>
<keyword evidence="5" id="KW-0238">DNA-binding</keyword>
<dbReference type="InterPro" id="IPR000432">
    <property type="entry name" value="DNA_mismatch_repair_MutS_C"/>
</dbReference>
<gene>
    <name evidence="10" type="primary">MSH4</name>
    <name evidence="10" type="ORF">BGZ97_004728</name>
</gene>
<reference evidence="10" key="1">
    <citation type="journal article" date="2020" name="Fungal Divers.">
        <title>Resolving the Mortierellaceae phylogeny through synthesis of multi-gene phylogenetics and phylogenomics.</title>
        <authorList>
            <person name="Vandepol N."/>
            <person name="Liber J."/>
            <person name="Desiro A."/>
            <person name="Na H."/>
            <person name="Kennedy M."/>
            <person name="Barry K."/>
            <person name="Grigoriev I.V."/>
            <person name="Miller A.N."/>
            <person name="O'Donnell K."/>
            <person name="Stajich J.E."/>
            <person name="Bonito G."/>
        </authorList>
    </citation>
    <scope>NUCLEOTIDE SEQUENCE</scope>
    <source>
        <strain evidence="10">NVP60</strain>
    </source>
</reference>
<comment type="caution">
    <text evidence="10">The sequence shown here is derived from an EMBL/GenBank/DDBJ whole genome shotgun (WGS) entry which is preliminary data.</text>
</comment>
<dbReference type="PROSITE" id="PS00486">
    <property type="entry name" value="DNA_MISMATCH_REPAIR_2"/>
    <property type="match status" value="1"/>
</dbReference>
<evidence type="ECO:0000313" key="11">
    <source>
        <dbReference type="Proteomes" id="UP000823405"/>
    </source>
</evidence>
<dbReference type="SMART" id="SM00533">
    <property type="entry name" value="MUTSd"/>
    <property type="match status" value="1"/>
</dbReference>
<protein>
    <recommendedName>
        <fullName evidence="2 7">DNA mismatch repair protein MSH3</fullName>
    </recommendedName>
    <alternativeName>
        <fullName evidence="2 7">DNA mismatch repair protein MSH3</fullName>
    </alternativeName>
</protein>
<dbReference type="Pfam" id="PF05188">
    <property type="entry name" value="MutS_II"/>
    <property type="match status" value="1"/>
</dbReference>
<proteinExistence type="inferred from homology"/>
<dbReference type="GO" id="GO:0030983">
    <property type="term" value="F:mismatched DNA binding"/>
    <property type="evidence" value="ECO:0007669"/>
    <property type="project" value="InterPro"/>
</dbReference>
<dbReference type="PIRSF" id="PIRSF005813">
    <property type="entry name" value="MSH2"/>
    <property type="match status" value="1"/>
</dbReference>
<evidence type="ECO:0000256" key="6">
    <source>
        <dbReference type="ARBA" id="ARBA00023254"/>
    </source>
</evidence>
<dbReference type="PANTHER" id="PTHR11361:SF21">
    <property type="entry name" value="MUTS PROTEIN HOMOLOG 4"/>
    <property type="match status" value="1"/>
</dbReference>
<dbReference type="Gene3D" id="3.40.50.300">
    <property type="entry name" value="P-loop containing nucleotide triphosphate hydrolases"/>
    <property type="match status" value="1"/>
</dbReference>
<dbReference type="GO" id="GO:0140664">
    <property type="term" value="F:ATP-dependent DNA damage sensor activity"/>
    <property type="evidence" value="ECO:0007669"/>
    <property type="project" value="InterPro"/>
</dbReference>
<dbReference type="PANTHER" id="PTHR11361">
    <property type="entry name" value="DNA MISMATCH REPAIR PROTEIN MUTS FAMILY MEMBER"/>
    <property type="match status" value="1"/>
</dbReference>
<sequence length="906" mass="99758">MDKQNATSTHPSASVAGSTKTPHLPTNTTPTPGLRYQTPSNTRESTPASVSHASLRSFRSGTGSGYDAQSGNQEASNSHSRSNIRRSKQSGAASTRSTGGSGGKDGLNFVAAVVEGRGTGAEVGMCFCDLKTSEVILCQIADSQTYVRTLQKLSLYEPAEILVPTTAVDPVNSKLVNIIKENMPGSTITPIARRSFNDTTGLEYIKKYIIKEGSASLLLGIPTKYFCLAATAAVMQHIEETRHAVFLNHSVRFKYQICSGSMVIDCATARNLELTTNLSSQNDKDTLFGILNETLTPMGARLLRSNILQPLTDERTIQTRLDCVQELSQFEDRFYSLKASLKTLNDVDHLITSFIQVPIKPSVKHSEQSINHVINLKHTLHALTSIAQSLGSCQNRLLVTIHQLLTDPRLEKFLDLIDEVIEKNVVLEKTAVGIRHQRCFAVKAGCNGLLDVARQTYKETCNDILDVTNRYVQEYGINLKVQFNVTMGYYFSTTVDQLGGSEVPLIFINVVKKGKSLTFTTLELVKKNAKINDSLTEVYLMSDKIVSDLSSNIRGEIGALYKASEAVAMLDMLLSFVHQCTISDFVRPEFTDTLVIKRGRHPILEKISSSAFIPNDTYAGSTNTFQIITGPNMSGKSTYLRQVALLTIMAQIASFVPAEYASFCIIDQLLCRICNDDCIELNASTFMTEMKETAYIVENAKEKSLVVIDELGRGTSTHDGLGIAFAVCEELIHSRALVFFATHFQELTTTLTAYHNVVNLHLEAEMTRDEGQTPGILYKYRLAQGSAKEEHYGLSLAKTLSLPQNILTRAETVSLRLTDLQESARRHSESNRVVARQRALAQVAHDCVLLQKAAKRMTGQELAAALRDVQQTVVTHLLAIRREEQDKGKNENKSTKEDGGGVDMGL</sequence>
<dbReference type="SUPFAM" id="SSF48334">
    <property type="entry name" value="DNA repair protein MutS, domain III"/>
    <property type="match status" value="1"/>
</dbReference>